<organism evidence="1 2">
    <name type="scientific">Candidatus Falkowbacteria bacterium CG10_big_fil_rev_8_21_14_0_10_39_9</name>
    <dbReference type="NCBI Taxonomy" id="1974566"/>
    <lineage>
        <taxon>Bacteria</taxon>
        <taxon>Candidatus Falkowiibacteriota</taxon>
    </lineage>
</organism>
<evidence type="ECO:0000313" key="1">
    <source>
        <dbReference type="EMBL" id="PIT95150.1"/>
    </source>
</evidence>
<dbReference type="AlphaFoldDB" id="A0A2M6WQT8"/>
<sequence length="233" mass="27225">MAQTKIEKELRVQANPEKAKILSYFFKTGVGQYGAGDVFWGVMVPQQRTVAKNNISASRDEIQILLNSKVHEFRLTALLTLVLQYEKATDPEKKILVKFYLKNTNNINNWDLVDLSAPKILGHYLLGKDRKVLYKLAISKNLWERRIAILSTYAFIKEKQFEDTIKIATILLDDNHDLIQKAVGWMLREVGKRNVKTELKFLDKYSKTMPRTMLRYAIEKFPENQRQEFLNKK</sequence>
<proteinExistence type="predicted"/>
<dbReference type="EMBL" id="PFAQ01000017">
    <property type="protein sequence ID" value="PIT95150.1"/>
    <property type="molecule type" value="Genomic_DNA"/>
</dbReference>
<comment type="caution">
    <text evidence="1">The sequence shown here is derived from an EMBL/GenBank/DDBJ whole genome shotgun (WGS) entry which is preliminary data.</text>
</comment>
<dbReference type="Gene3D" id="1.25.10.90">
    <property type="match status" value="1"/>
</dbReference>
<dbReference type="PANTHER" id="PTHR34070:SF1">
    <property type="entry name" value="DNA ALKYLATION REPAIR PROTEIN"/>
    <property type="match status" value="1"/>
</dbReference>
<reference evidence="2" key="1">
    <citation type="submission" date="2017-09" db="EMBL/GenBank/DDBJ databases">
        <title>Depth-based differentiation of microbial function through sediment-hosted aquifers and enrichment of novel symbionts in the deep terrestrial subsurface.</title>
        <authorList>
            <person name="Probst A.J."/>
            <person name="Ladd B."/>
            <person name="Jarett J.K."/>
            <person name="Geller-Mcgrath D.E."/>
            <person name="Sieber C.M.K."/>
            <person name="Emerson J.B."/>
            <person name="Anantharaman K."/>
            <person name="Thomas B.C."/>
            <person name="Malmstrom R."/>
            <person name="Stieglmeier M."/>
            <person name="Klingl A."/>
            <person name="Woyke T."/>
            <person name="Ryan C.M."/>
            <person name="Banfield J.F."/>
        </authorList>
    </citation>
    <scope>NUCLEOTIDE SEQUENCE [LARGE SCALE GENOMIC DNA]</scope>
</reference>
<evidence type="ECO:0000313" key="2">
    <source>
        <dbReference type="Proteomes" id="UP000228900"/>
    </source>
</evidence>
<dbReference type="Proteomes" id="UP000228900">
    <property type="component" value="Unassembled WGS sequence"/>
</dbReference>
<accession>A0A2M6WQT8</accession>
<protein>
    <submittedName>
        <fullName evidence="1">DNA alkylation repair protein</fullName>
    </submittedName>
</protein>
<dbReference type="InterPro" id="IPR014825">
    <property type="entry name" value="DNA_alkylation"/>
</dbReference>
<dbReference type="PANTHER" id="PTHR34070">
    <property type="entry name" value="ARMADILLO-TYPE FOLD"/>
    <property type="match status" value="1"/>
</dbReference>
<dbReference type="SUPFAM" id="SSF48371">
    <property type="entry name" value="ARM repeat"/>
    <property type="match status" value="1"/>
</dbReference>
<gene>
    <name evidence="1" type="ORF">COT98_00985</name>
</gene>
<name>A0A2M6WQT8_9BACT</name>
<dbReference type="Pfam" id="PF08713">
    <property type="entry name" value="DNA_alkylation"/>
    <property type="match status" value="1"/>
</dbReference>
<dbReference type="InterPro" id="IPR016024">
    <property type="entry name" value="ARM-type_fold"/>
</dbReference>
<dbReference type="CDD" id="cd06561">
    <property type="entry name" value="AlkD_like"/>
    <property type="match status" value="1"/>
</dbReference>